<dbReference type="EMBL" id="HG001810">
    <property type="protein sequence ID" value="CDF37021.1"/>
    <property type="molecule type" value="Genomic_DNA"/>
</dbReference>
<dbReference type="KEGG" id="ccp:CHC_T00005258001"/>
<dbReference type="AlphaFoldDB" id="R7QHU3"/>
<name>R7QHU3_CHOCR</name>
<dbReference type="RefSeq" id="XP_005716840.1">
    <property type="nucleotide sequence ID" value="XM_005716783.1"/>
</dbReference>
<reference evidence="2" key="1">
    <citation type="journal article" date="2013" name="Proc. Natl. Acad. Sci. U.S.A.">
        <title>Genome structure and metabolic features in the red seaweed Chondrus crispus shed light on evolution of the Archaeplastida.</title>
        <authorList>
            <person name="Collen J."/>
            <person name="Porcel B."/>
            <person name="Carre W."/>
            <person name="Ball S.G."/>
            <person name="Chaparro C."/>
            <person name="Tonon T."/>
            <person name="Barbeyron T."/>
            <person name="Michel G."/>
            <person name="Noel B."/>
            <person name="Valentin K."/>
            <person name="Elias M."/>
            <person name="Artiguenave F."/>
            <person name="Arun A."/>
            <person name="Aury J.M."/>
            <person name="Barbosa-Neto J.F."/>
            <person name="Bothwell J.H."/>
            <person name="Bouget F.Y."/>
            <person name="Brillet L."/>
            <person name="Cabello-Hurtado F."/>
            <person name="Capella-Gutierrez S."/>
            <person name="Charrier B."/>
            <person name="Cladiere L."/>
            <person name="Cock J.M."/>
            <person name="Coelho S.M."/>
            <person name="Colleoni C."/>
            <person name="Czjzek M."/>
            <person name="Da Silva C."/>
            <person name="Delage L."/>
            <person name="Denoeud F."/>
            <person name="Deschamps P."/>
            <person name="Dittami S.M."/>
            <person name="Gabaldon T."/>
            <person name="Gachon C.M."/>
            <person name="Groisillier A."/>
            <person name="Herve C."/>
            <person name="Jabbari K."/>
            <person name="Katinka M."/>
            <person name="Kloareg B."/>
            <person name="Kowalczyk N."/>
            <person name="Labadie K."/>
            <person name="Leblanc C."/>
            <person name="Lopez P.J."/>
            <person name="McLachlan D.H."/>
            <person name="Meslet-Cladiere L."/>
            <person name="Moustafa A."/>
            <person name="Nehr Z."/>
            <person name="Nyvall Collen P."/>
            <person name="Panaud O."/>
            <person name="Partensky F."/>
            <person name="Poulain J."/>
            <person name="Rensing S.A."/>
            <person name="Rousvoal S."/>
            <person name="Samson G."/>
            <person name="Symeonidi A."/>
            <person name="Weissenbach J."/>
            <person name="Zambounis A."/>
            <person name="Wincker P."/>
            <person name="Boyen C."/>
        </authorList>
    </citation>
    <scope>NUCLEOTIDE SEQUENCE [LARGE SCALE GENOMIC DNA]</scope>
    <source>
        <strain evidence="2">cv. Stackhouse</strain>
    </source>
</reference>
<keyword evidence="2" id="KW-1185">Reference proteome</keyword>
<proteinExistence type="predicted"/>
<protein>
    <submittedName>
        <fullName evidence="1">Uncharacterized protein</fullName>
    </submittedName>
</protein>
<organism evidence="1 2">
    <name type="scientific">Chondrus crispus</name>
    <name type="common">Carrageen Irish moss</name>
    <name type="synonym">Polymorpha crispa</name>
    <dbReference type="NCBI Taxonomy" id="2769"/>
    <lineage>
        <taxon>Eukaryota</taxon>
        <taxon>Rhodophyta</taxon>
        <taxon>Florideophyceae</taxon>
        <taxon>Rhodymeniophycidae</taxon>
        <taxon>Gigartinales</taxon>
        <taxon>Gigartinaceae</taxon>
        <taxon>Chondrus</taxon>
    </lineage>
</organism>
<gene>
    <name evidence="1" type="ORF">CHC_T00005258001</name>
</gene>
<evidence type="ECO:0000313" key="2">
    <source>
        <dbReference type="Proteomes" id="UP000012073"/>
    </source>
</evidence>
<dbReference type="Gramene" id="CDF37021">
    <property type="protein sequence ID" value="CDF37021"/>
    <property type="gene ID" value="CHC_T00005258001"/>
</dbReference>
<sequence length="164" mass="19303">MDVALRVVVVHAVLKHKSDIIPALLLVKFKHPARLLDIFPSLKSLLNSPKVHRPFNLLHIPRHVLFVIQLEHWVEKLLAPRVLHKLLDQRVEERVRLSAAHRLLRHLTLPLARPQQVLLQHRVARVPVVHHFLLLGRTARRRRRRRRRRRCRRHLARLGSCAAG</sequence>
<dbReference type="Proteomes" id="UP000012073">
    <property type="component" value="Unassembled WGS sequence"/>
</dbReference>
<accession>R7QHU3</accession>
<evidence type="ECO:0000313" key="1">
    <source>
        <dbReference type="EMBL" id="CDF37021.1"/>
    </source>
</evidence>
<dbReference type="GeneID" id="17324561"/>